<dbReference type="NCBIfam" id="NF038104">
    <property type="entry name" value="lipo_NF038104"/>
    <property type="match status" value="1"/>
</dbReference>
<evidence type="ECO:0000313" key="1">
    <source>
        <dbReference type="EMBL" id="NLF55167.1"/>
    </source>
</evidence>
<reference evidence="1 2" key="1">
    <citation type="journal article" date="2020" name="Biotechnol. Biofuels">
        <title>New insights from the biogas microbiome by comprehensive genome-resolved metagenomics of nearly 1600 species originating from multiple anaerobic digesters.</title>
        <authorList>
            <person name="Campanaro S."/>
            <person name="Treu L."/>
            <person name="Rodriguez-R L.M."/>
            <person name="Kovalovszki A."/>
            <person name="Ziels R.M."/>
            <person name="Maus I."/>
            <person name="Zhu X."/>
            <person name="Kougias P.G."/>
            <person name="Basile A."/>
            <person name="Luo G."/>
            <person name="Schluter A."/>
            <person name="Konstantinidis K.T."/>
            <person name="Angelidaki I."/>
        </authorList>
    </citation>
    <scope>NUCLEOTIDE SEQUENCE [LARGE SCALE GENOMIC DNA]</scope>
    <source>
        <strain evidence="1">AS06rmzACSIP_256</strain>
    </source>
</reference>
<dbReference type="Proteomes" id="UP000536534">
    <property type="component" value="Unassembled WGS sequence"/>
</dbReference>
<sequence length="83" mass="8087">MIEVETDGRTDAARGCAARKPGGRGALIGALLACVFGLQGCAVVAVTGAVVTVAATAVSTTAKVAGAGIDLIIPDGDDDEDDD</sequence>
<comment type="caution">
    <text evidence="1">The sequence shown here is derived from an EMBL/GenBank/DDBJ whole genome shotgun (WGS) entry which is preliminary data.</text>
</comment>
<protein>
    <recommendedName>
        <fullName evidence="3">Lipoprotein</fullName>
    </recommendedName>
</protein>
<accession>A0A7X7R8V4</accession>
<evidence type="ECO:0000313" key="2">
    <source>
        <dbReference type="Proteomes" id="UP000536534"/>
    </source>
</evidence>
<evidence type="ECO:0008006" key="3">
    <source>
        <dbReference type="Google" id="ProtNLM"/>
    </source>
</evidence>
<proteinExistence type="predicted"/>
<name>A0A7X7R8V4_9RHOO</name>
<dbReference type="EMBL" id="JAAYYV010000338">
    <property type="protein sequence ID" value="NLF55167.1"/>
    <property type="molecule type" value="Genomic_DNA"/>
</dbReference>
<dbReference type="AlphaFoldDB" id="A0A7X7R8V4"/>
<dbReference type="RefSeq" id="WP_068806916.1">
    <property type="nucleotide sequence ID" value="NZ_MBFM01000003.1"/>
</dbReference>
<organism evidence="1 2">
    <name type="scientific">Thauera phenolivorans</name>
    <dbReference type="NCBI Taxonomy" id="1792543"/>
    <lineage>
        <taxon>Bacteria</taxon>
        <taxon>Pseudomonadati</taxon>
        <taxon>Pseudomonadota</taxon>
        <taxon>Betaproteobacteria</taxon>
        <taxon>Rhodocyclales</taxon>
        <taxon>Zoogloeaceae</taxon>
        <taxon>Thauera</taxon>
    </lineage>
</organism>
<gene>
    <name evidence="1" type="ORF">GX576_12370</name>
</gene>